<keyword evidence="7" id="KW-1185">Reference proteome</keyword>
<dbReference type="InterPro" id="IPR016461">
    <property type="entry name" value="COMT-like"/>
</dbReference>
<dbReference type="InterPro" id="IPR036388">
    <property type="entry name" value="WH-like_DNA-bd_sf"/>
</dbReference>
<feature type="domain" description="O-methyltransferase dimerisation" evidence="5">
    <location>
        <begin position="23"/>
        <end position="86"/>
    </location>
</feature>
<dbReference type="PROSITE" id="PS51683">
    <property type="entry name" value="SAM_OMT_II"/>
    <property type="match status" value="1"/>
</dbReference>
<evidence type="ECO:0000313" key="7">
    <source>
        <dbReference type="Proteomes" id="UP001223978"/>
    </source>
</evidence>
<reference evidence="6 7" key="1">
    <citation type="submission" date="2023-05" db="EMBL/GenBank/DDBJ databases">
        <title>Draft genome sequence of Streptomyces sp. B-S-A6 isolated from a cave soil in Thailand.</title>
        <authorList>
            <person name="Chamroensaksri N."/>
            <person name="Muangham S."/>
        </authorList>
    </citation>
    <scope>NUCLEOTIDE SEQUENCE [LARGE SCALE GENOMIC DNA]</scope>
    <source>
        <strain evidence="6 7">B-S-A6</strain>
    </source>
</reference>
<keyword evidence="1 6" id="KW-0489">Methyltransferase</keyword>
<evidence type="ECO:0000256" key="1">
    <source>
        <dbReference type="ARBA" id="ARBA00022603"/>
    </source>
</evidence>
<dbReference type="SUPFAM" id="SSF46785">
    <property type="entry name" value="Winged helix' DNA-binding domain"/>
    <property type="match status" value="1"/>
</dbReference>
<dbReference type="GO" id="GO:0008168">
    <property type="term" value="F:methyltransferase activity"/>
    <property type="evidence" value="ECO:0007669"/>
    <property type="project" value="UniProtKB-KW"/>
</dbReference>
<accession>A0ABT6SQB3</accession>
<evidence type="ECO:0000256" key="3">
    <source>
        <dbReference type="ARBA" id="ARBA00022691"/>
    </source>
</evidence>
<dbReference type="PANTHER" id="PTHR11746">
    <property type="entry name" value="O-METHYLTRANSFERASE"/>
    <property type="match status" value="1"/>
</dbReference>
<dbReference type="PIRSF" id="PIRSF005739">
    <property type="entry name" value="O-mtase"/>
    <property type="match status" value="1"/>
</dbReference>
<dbReference type="RefSeq" id="WP_282547289.1">
    <property type="nucleotide sequence ID" value="NZ_JASCIQ010000075.1"/>
</dbReference>
<dbReference type="Gene3D" id="1.10.10.10">
    <property type="entry name" value="Winged helix-like DNA-binding domain superfamily/Winged helix DNA-binding domain"/>
    <property type="match status" value="1"/>
</dbReference>
<organism evidence="6 7">
    <name type="scientific">Streptomyces cavernicola</name>
    <dbReference type="NCBI Taxonomy" id="3043613"/>
    <lineage>
        <taxon>Bacteria</taxon>
        <taxon>Bacillati</taxon>
        <taxon>Actinomycetota</taxon>
        <taxon>Actinomycetes</taxon>
        <taxon>Kitasatosporales</taxon>
        <taxon>Streptomycetaceae</taxon>
        <taxon>Streptomyces</taxon>
    </lineage>
</organism>
<dbReference type="EMBL" id="JASCIQ010000075">
    <property type="protein sequence ID" value="MDI3409421.1"/>
    <property type="molecule type" value="Genomic_DNA"/>
</dbReference>
<proteinExistence type="predicted"/>
<protein>
    <submittedName>
        <fullName evidence="6">Methyltransferase</fullName>
    </submittedName>
</protein>
<evidence type="ECO:0000259" key="5">
    <source>
        <dbReference type="Pfam" id="PF08100"/>
    </source>
</evidence>
<dbReference type="Gene3D" id="1.20.58.1390">
    <property type="match status" value="1"/>
</dbReference>
<dbReference type="InterPro" id="IPR029063">
    <property type="entry name" value="SAM-dependent_MTases_sf"/>
</dbReference>
<keyword evidence="3" id="KW-0949">S-adenosyl-L-methionine</keyword>
<name>A0ABT6SQB3_9ACTN</name>
<evidence type="ECO:0000256" key="2">
    <source>
        <dbReference type="ARBA" id="ARBA00022679"/>
    </source>
</evidence>
<dbReference type="Pfam" id="PF08100">
    <property type="entry name" value="Dimerisation"/>
    <property type="match status" value="1"/>
</dbReference>
<sequence>MTTDTTLARLREYMVGPTRFVNLLSCFELGIIDKIRESPGITVAQLADAVNASRDSVAQLLSLPVHEGFVSYDDEQGGYSLGTLADLESEDLQRVLAFMDLIKVTVLRQSFYLTESVRAGSVVGLKEFYGYEGTLFGAVAEHKDLRESWATAMDSETARIDPWFFKNIDVPAGAKVLDLAGNTGLGAIHTYKLNEQPGLKVTTFDLPEKEEECLENFRKHGVAEHCSFIGGDVFESVPRGFDVVLIKHFLALWDSDQAAAIIRGVGKALETGGKLNLLIPLYPENNQDTTDPRCVDFYPAFFLGCAMGQGGGLKLSAYRTMLQEHGFEITNVQVEDPADMPADSFPIHAIVSATKVKNTAA</sequence>
<keyword evidence="2" id="KW-0808">Transferase</keyword>
<dbReference type="Pfam" id="PF00891">
    <property type="entry name" value="Methyltransf_2"/>
    <property type="match status" value="1"/>
</dbReference>
<dbReference type="Proteomes" id="UP001223978">
    <property type="component" value="Unassembled WGS sequence"/>
</dbReference>
<dbReference type="InterPro" id="IPR036390">
    <property type="entry name" value="WH_DNA-bd_sf"/>
</dbReference>
<dbReference type="GO" id="GO:0032259">
    <property type="term" value="P:methylation"/>
    <property type="evidence" value="ECO:0007669"/>
    <property type="project" value="UniProtKB-KW"/>
</dbReference>
<comment type="caution">
    <text evidence="6">The sequence shown here is derived from an EMBL/GenBank/DDBJ whole genome shotgun (WGS) entry which is preliminary data.</text>
</comment>
<feature type="domain" description="O-methyltransferase C-terminal" evidence="4">
    <location>
        <begin position="112"/>
        <end position="327"/>
    </location>
</feature>
<dbReference type="InterPro" id="IPR001077">
    <property type="entry name" value="COMT_C"/>
</dbReference>
<dbReference type="SUPFAM" id="SSF53335">
    <property type="entry name" value="S-adenosyl-L-methionine-dependent methyltransferases"/>
    <property type="match status" value="1"/>
</dbReference>
<dbReference type="CDD" id="cd02440">
    <property type="entry name" value="AdoMet_MTases"/>
    <property type="match status" value="1"/>
</dbReference>
<dbReference type="Gene3D" id="3.40.50.150">
    <property type="entry name" value="Vaccinia Virus protein VP39"/>
    <property type="match status" value="1"/>
</dbReference>
<evidence type="ECO:0000313" key="6">
    <source>
        <dbReference type="EMBL" id="MDI3409421.1"/>
    </source>
</evidence>
<evidence type="ECO:0000259" key="4">
    <source>
        <dbReference type="Pfam" id="PF00891"/>
    </source>
</evidence>
<gene>
    <name evidence="6" type="ORF">QIS96_37080</name>
</gene>
<dbReference type="InterPro" id="IPR012967">
    <property type="entry name" value="COMT_dimerisation"/>
</dbReference>